<dbReference type="Pfam" id="PF00672">
    <property type="entry name" value="HAMP"/>
    <property type="match status" value="1"/>
</dbReference>
<dbReference type="SUPFAM" id="SSF55073">
    <property type="entry name" value="Nucleotide cyclase"/>
    <property type="match status" value="1"/>
</dbReference>
<evidence type="ECO:0000256" key="1">
    <source>
        <dbReference type="ARBA" id="ARBA00012528"/>
    </source>
</evidence>
<keyword evidence="3" id="KW-1133">Transmembrane helix</keyword>
<dbReference type="PANTHER" id="PTHR45138">
    <property type="entry name" value="REGULATORY COMPONENTS OF SENSORY TRANSDUCTION SYSTEM"/>
    <property type="match status" value="1"/>
</dbReference>
<dbReference type="Proteomes" id="UP000052232">
    <property type="component" value="Unassembled WGS sequence"/>
</dbReference>
<dbReference type="InterPro" id="IPR050469">
    <property type="entry name" value="Diguanylate_Cyclase"/>
</dbReference>
<evidence type="ECO:0000259" key="5">
    <source>
        <dbReference type="PROSITE" id="PS50887"/>
    </source>
</evidence>
<dbReference type="STRING" id="1420583.V473_06345"/>
<evidence type="ECO:0000259" key="4">
    <source>
        <dbReference type="PROSITE" id="PS50885"/>
    </source>
</evidence>
<proteinExistence type="predicted"/>
<feature type="domain" description="HAMP" evidence="4">
    <location>
        <begin position="207"/>
        <end position="260"/>
    </location>
</feature>
<dbReference type="EC" id="2.7.7.65" evidence="1"/>
<dbReference type="InterPro" id="IPR029016">
    <property type="entry name" value="GAF-like_dom_sf"/>
</dbReference>
<reference evidence="6 7" key="1">
    <citation type="journal article" date="2015" name="G3 (Bethesda)">
        <title>Insights into Ongoing Evolution of the Hexachlorocyclohexane Catabolic Pathway from Comparative Genomics of Ten Sphingomonadaceae Strains.</title>
        <authorList>
            <person name="Pearce S.L."/>
            <person name="Oakeshott J.G."/>
            <person name="Pandey G."/>
        </authorList>
    </citation>
    <scope>NUCLEOTIDE SEQUENCE [LARGE SCALE GENOMIC DNA]</scope>
    <source>
        <strain evidence="6 7">LL01</strain>
    </source>
</reference>
<comment type="caution">
    <text evidence="6">The sequence shown here is derived from an EMBL/GenBank/DDBJ whole genome shotgun (WGS) entry which is preliminary data.</text>
</comment>
<dbReference type="Gene3D" id="3.30.70.270">
    <property type="match status" value="1"/>
</dbReference>
<dbReference type="Pfam" id="PF00990">
    <property type="entry name" value="GGDEF"/>
    <property type="match status" value="1"/>
</dbReference>
<dbReference type="RefSeq" id="WP_066601537.1">
    <property type="nucleotide sequence ID" value="NZ_KQ130434.1"/>
</dbReference>
<dbReference type="GO" id="GO:0007165">
    <property type="term" value="P:signal transduction"/>
    <property type="evidence" value="ECO:0007669"/>
    <property type="project" value="InterPro"/>
</dbReference>
<dbReference type="CDD" id="cd06225">
    <property type="entry name" value="HAMP"/>
    <property type="match status" value="1"/>
</dbReference>
<dbReference type="PANTHER" id="PTHR45138:SF9">
    <property type="entry name" value="DIGUANYLATE CYCLASE DGCM-RELATED"/>
    <property type="match status" value="1"/>
</dbReference>
<keyword evidence="3" id="KW-0472">Membrane</keyword>
<gene>
    <name evidence="6" type="ORF">V473_06345</name>
</gene>
<evidence type="ECO:0000256" key="3">
    <source>
        <dbReference type="SAM" id="Phobius"/>
    </source>
</evidence>
<dbReference type="CDD" id="cd01949">
    <property type="entry name" value="GGDEF"/>
    <property type="match status" value="1"/>
</dbReference>
<dbReference type="SMART" id="SM00267">
    <property type="entry name" value="GGDEF"/>
    <property type="match status" value="1"/>
</dbReference>
<accession>A0A0J7Y258</accession>
<dbReference type="EMBL" id="JACT01000001">
    <property type="protein sequence ID" value="KMS57812.1"/>
    <property type="molecule type" value="Genomic_DNA"/>
</dbReference>
<dbReference type="FunFam" id="3.30.70.270:FF:000001">
    <property type="entry name" value="Diguanylate cyclase domain protein"/>
    <property type="match status" value="1"/>
</dbReference>
<dbReference type="InterPro" id="IPR043128">
    <property type="entry name" value="Rev_trsase/Diguanyl_cyclase"/>
</dbReference>
<dbReference type="NCBIfam" id="TIGR00254">
    <property type="entry name" value="GGDEF"/>
    <property type="match status" value="1"/>
</dbReference>
<feature type="domain" description="GGDEF" evidence="5">
    <location>
        <begin position="465"/>
        <end position="598"/>
    </location>
</feature>
<name>A0A0J7Y258_9SPHN</name>
<feature type="transmembrane region" description="Helical" evidence="3">
    <location>
        <begin position="6"/>
        <end position="28"/>
    </location>
</feature>
<dbReference type="InterPro" id="IPR003018">
    <property type="entry name" value="GAF"/>
</dbReference>
<dbReference type="GO" id="GO:0016020">
    <property type="term" value="C:membrane"/>
    <property type="evidence" value="ECO:0007669"/>
    <property type="project" value="InterPro"/>
</dbReference>
<dbReference type="GO" id="GO:0052621">
    <property type="term" value="F:diguanylate cyclase activity"/>
    <property type="evidence" value="ECO:0007669"/>
    <property type="project" value="UniProtKB-EC"/>
</dbReference>
<organism evidence="6 7">
    <name type="scientific">Sphingobium cupriresistens LL01</name>
    <dbReference type="NCBI Taxonomy" id="1420583"/>
    <lineage>
        <taxon>Bacteria</taxon>
        <taxon>Pseudomonadati</taxon>
        <taxon>Pseudomonadota</taxon>
        <taxon>Alphaproteobacteria</taxon>
        <taxon>Sphingomonadales</taxon>
        <taxon>Sphingomonadaceae</taxon>
        <taxon>Sphingobium</taxon>
    </lineage>
</organism>
<dbReference type="InterPro" id="IPR003660">
    <property type="entry name" value="HAMP_dom"/>
</dbReference>
<dbReference type="InterPro" id="IPR029787">
    <property type="entry name" value="Nucleotide_cyclase"/>
</dbReference>
<dbReference type="SUPFAM" id="SSF158472">
    <property type="entry name" value="HAMP domain-like"/>
    <property type="match status" value="1"/>
</dbReference>
<dbReference type="Gene3D" id="3.30.450.40">
    <property type="match status" value="1"/>
</dbReference>
<dbReference type="Gene3D" id="6.10.340.10">
    <property type="match status" value="1"/>
</dbReference>
<dbReference type="AlphaFoldDB" id="A0A0J7Y258"/>
<dbReference type="SMART" id="SM00065">
    <property type="entry name" value="GAF"/>
    <property type="match status" value="1"/>
</dbReference>
<comment type="catalytic activity">
    <reaction evidence="2">
        <text>2 GTP = 3',3'-c-di-GMP + 2 diphosphate</text>
        <dbReference type="Rhea" id="RHEA:24898"/>
        <dbReference type="ChEBI" id="CHEBI:33019"/>
        <dbReference type="ChEBI" id="CHEBI:37565"/>
        <dbReference type="ChEBI" id="CHEBI:58805"/>
        <dbReference type="EC" id="2.7.7.65"/>
    </reaction>
</comment>
<dbReference type="PROSITE" id="PS50887">
    <property type="entry name" value="GGDEF"/>
    <property type="match status" value="1"/>
</dbReference>
<evidence type="ECO:0000313" key="7">
    <source>
        <dbReference type="Proteomes" id="UP000052232"/>
    </source>
</evidence>
<evidence type="ECO:0000313" key="6">
    <source>
        <dbReference type="EMBL" id="KMS57812.1"/>
    </source>
</evidence>
<dbReference type="PROSITE" id="PS50885">
    <property type="entry name" value="HAMP"/>
    <property type="match status" value="1"/>
</dbReference>
<keyword evidence="7" id="KW-1185">Reference proteome</keyword>
<feature type="transmembrane region" description="Helical" evidence="3">
    <location>
        <begin position="188"/>
        <end position="205"/>
    </location>
</feature>
<dbReference type="PATRIC" id="fig|1420583.3.peg.1277"/>
<keyword evidence="3" id="KW-0812">Transmembrane</keyword>
<dbReference type="SUPFAM" id="SSF55781">
    <property type="entry name" value="GAF domain-like"/>
    <property type="match status" value="1"/>
</dbReference>
<dbReference type="InterPro" id="IPR000160">
    <property type="entry name" value="GGDEF_dom"/>
</dbReference>
<dbReference type="SMART" id="SM00304">
    <property type="entry name" value="HAMP"/>
    <property type="match status" value="1"/>
</dbReference>
<evidence type="ECO:0000256" key="2">
    <source>
        <dbReference type="ARBA" id="ARBA00034247"/>
    </source>
</evidence>
<sequence>MRLSTITNWAYGATVALTLFSGVTMLMASSAEERERAAVAQRATFDRATATLEEDVYRLTEQARGFVITGDPSHLIAYRREKEALRSVEQRITHLRDVGADDAELTALRQAMHWADALTEEQDAAIRAAEANDDRTARTILFGDEYGRELDRVAAQVGKFQYMLDQRTDHAVVRATDTARQWRTMSEIMLGMTALLFLCVLYFVLKRRILRPVVRLSDVVTRLAAQDYDAIPPESAHVDEIGDMAQAVRIFRENGLERQRLEKERDADRMMRDLISRLTQRLQGCDNVSDLVDVVRRFAPEIAPDFPGRLYIHDNRRNAMTQACDWLSPAYSRDEFPPSACWALRRGQTHRPIGEMVDIPCEHLGEHLGVMESLSSICIPLAAQGESIGMLYYEEPTDSSADHLERTGQYLDMLAENIGLALANLRLRDALRDMAMADALTGLPNRRQFDAMLQTLVQDADRHGAPLACLMVDIDHFKRFNDSYGHDAGDAVLRAVGNVLGDSLREHGHAFRLGGEEFVILMPGFTLDQALGRAMQIQRRIQDLRLGHNGKELGPITASFGLSAFPDHGRPDRLLQTADAALLRAKTEGRDRILVATVRDGASVAA</sequence>
<protein>
    <recommendedName>
        <fullName evidence="1">diguanylate cyclase</fullName>
        <ecNumber evidence="1">2.7.7.65</ecNumber>
    </recommendedName>
</protein>